<dbReference type="Pfam" id="PF07714">
    <property type="entry name" value="PK_Tyr_Ser-Thr"/>
    <property type="match status" value="1"/>
</dbReference>
<dbReference type="EC" id="2.3.2.27" evidence="4"/>
<dbReference type="GO" id="GO:0004672">
    <property type="term" value="F:protein kinase activity"/>
    <property type="evidence" value="ECO:0007669"/>
    <property type="project" value="InterPro"/>
</dbReference>
<evidence type="ECO:0000256" key="5">
    <source>
        <dbReference type="ARBA" id="ARBA00022679"/>
    </source>
</evidence>
<dbReference type="EMBL" id="VEPZ02000857">
    <property type="protein sequence ID" value="KAE8715774.1"/>
    <property type="molecule type" value="Genomic_DNA"/>
</dbReference>
<comment type="caution">
    <text evidence="10">The sequence shown here is derived from an EMBL/GenBank/DDBJ whole genome shotgun (WGS) entry which is preliminary data.</text>
</comment>
<accession>A0A6A3BGC0</accession>
<dbReference type="UniPathway" id="UPA00143"/>
<dbReference type="GO" id="GO:0016567">
    <property type="term" value="P:protein ubiquitination"/>
    <property type="evidence" value="ECO:0007669"/>
    <property type="project" value="UniProtKB-UniPathway"/>
</dbReference>
<keyword evidence="7" id="KW-0175">Coiled coil</keyword>
<gene>
    <name evidence="10" type="ORF">F3Y22_tig00110160pilonHSYRG00459</name>
</gene>
<evidence type="ECO:0000259" key="9">
    <source>
        <dbReference type="PROSITE" id="PS51698"/>
    </source>
</evidence>
<keyword evidence="5" id="KW-0808">Transferase</keyword>
<dbReference type="Pfam" id="PF04564">
    <property type="entry name" value="U-box"/>
    <property type="match status" value="1"/>
</dbReference>
<evidence type="ECO:0000313" key="10">
    <source>
        <dbReference type="EMBL" id="KAE8715774.1"/>
    </source>
</evidence>
<evidence type="ECO:0000256" key="6">
    <source>
        <dbReference type="ARBA" id="ARBA00022786"/>
    </source>
</evidence>
<dbReference type="PANTHER" id="PTHR45647">
    <property type="entry name" value="OS02G0152300 PROTEIN"/>
    <property type="match status" value="1"/>
</dbReference>
<dbReference type="InterPro" id="IPR003613">
    <property type="entry name" value="Ubox_domain"/>
</dbReference>
<dbReference type="SUPFAM" id="SSF56112">
    <property type="entry name" value="Protein kinase-like (PK-like)"/>
    <property type="match status" value="1"/>
</dbReference>
<dbReference type="PANTHER" id="PTHR45647:SF56">
    <property type="entry name" value="U-BOX DOMAIN-CONTAINING PROTEIN 50-RELATED"/>
    <property type="match status" value="1"/>
</dbReference>
<sequence>MGTRAEKVYVAVGNDIRDGYKTLAWTLRKWSSQSFSIVILHVTCNISKDFVYTPFGKLPETAVSEEKLEMLRRYEQEKTDKLLSKYIAFCGKVKAEILKVEKYDEPIHQLIVDLMSGLEIGKLVMGMTFMKSSSWRSKSAISGAFYVHQYKPGFCELYVICGGKLVVLNENIDEGHMEDDRETMVAKIRERPSIRNLLGRIFSDGSPLIRRQKCPCPPSTNQDSSKNRWENNVQELENYFQHLLSLNLDEDSDDLFQTNPTESNPPEHKFQHEDMEAVQCKIDEAHEIVHLKKKEAKADVERKAKAKWATILCNNRAEELETLIREEITQRLEIKSMLDTRKEKLYEVTSDVEESKHRLNSLKELQAELSIKLQISNKARATAEAQLEKIQLQEPRCELRCIFKEYTADDIRLATDNFSEHLRLKSCGDWLNVYRGRINHSTVAIKMLSSVNGTSQEDFQAKVRLLTDIRHPHLVALMGFCSELTCMIYEYMHNGSLRDILFTPQRNCRKTNKNRVLGWYDRIRIAREVCMGLVFLHLAKPRPIVHGQLTTSNILLDRNLVAKLSGYGLRQHHDFYDLSFDIRAFGVLLMQMLTGRNWAGLIEDAVVDRLLSLSRGVNPNLQIASVVEELDELKKKAEDLVARGGFEVVSNENVNMEDANDVPSVFLCPIFKEVMKNPHVAADGFSYELEAIEEWLKLGHDTSPMTNLSLEHKFLTPNRTLRGLILEWQNQGSNLSC</sequence>
<feature type="domain" description="U-box" evidence="9">
    <location>
        <begin position="661"/>
        <end position="735"/>
    </location>
</feature>
<dbReference type="Gene3D" id="1.10.510.10">
    <property type="entry name" value="Transferase(Phosphotransferase) domain 1"/>
    <property type="match status" value="1"/>
</dbReference>
<comment type="pathway">
    <text evidence="3">Protein modification; protein ubiquitination.</text>
</comment>
<evidence type="ECO:0000256" key="4">
    <source>
        <dbReference type="ARBA" id="ARBA00012483"/>
    </source>
</evidence>
<dbReference type="PROSITE" id="PS51698">
    <property type="entry name" value="U_BOX"/>
    <property type="match status" value="1"/>
</dbReference>
<keyword evidence="11" id="KW-1185">Reference proteome</keyword>
<dbReference type="Gene3D" id="3.30.40.10">
    <property type="entry name" value="Zinc/RING finger domain, C3HC4 (zinc finger)"/>
    <property type="match status" value="1"/>
</dbReference>
<dbReference type="InterPro" id="IPR000719">
    <property type="entry name" value="Prot_kinase_dom"/>
</dbReference>
<dbReference type="InterPro" id="IPR013083">
    <property type="entry name" value="Znf_RING/FYVE/PHD"/>
</dbReference>
<comment type="catalytic activity">
    <reaction evidence="1">
        <text>S-ubiquitinyl-[E2 ubiquitin-conjugating enzyme]-L-cysteine + [acceptor protein]-L-lysine = [E2 ubiquitin-conjugating enzyme]-L-cysteine + N(6)-ubiquitinyl-[acceptor protein]-L-lysine.</text>
        <dbReference type="EC" id="2.3.2.27"/>
    </reaction>
</comment>
<dbReference type="GO" id="GO:0061630">
    <property type="term" value="F:ubiquitin protein ligase activity"/>
    <property type="evidence" value="ECO:0007669"/>
    <property type="project" value="UniProtKB-EC"/>
</dbReference>
<dbReference type="CDD" id="cd16655">
    <property type="entry name" value="RING-Ubox_WDSUB1-like"/>
    <property type="match status" value="1"/>
</dbReference>
<dbReference type="InterPro" id="IPR001245">
    <property type="entry name" value="Ser-Thr/Tyr_kinase_cat_dom"/>
</dbReference>
<evidence type="ECO:0000256" key="7">
    <source>
        <dbReference type="SAM" id="Coils"/>
    </source>
</evidence>
<feature type="domain" description="Protein kinase" evidence="8">
    <location>
        <begin position="419"/>
        <end position="715"/>
    </location>
</feature>
<reference evidence="10" key="1">
    <citation type="submission" date="2019-09" db="EMBL/GenBank/DDBJ databases">
        <title>Draft genome information of white flower Hibiscus syriacus.</title>
        <authorList>
            <person name="Kim Y.-M."/>
        </authorList>
    </citation>
    <scope>NUCLEOTIDE SEQUENCE [LARGE SCALE GENOMIC DNA]</scope>
    <source>
        <strain evidence="10">YM2019G1</strain>
    </source>
</reference>
<keyword evidence="6" id="KW-0833">Ubl conjugation pathway</keyword>
<evidence type="ECO:0000256" key="1">
    <source>
        <dbReference type="ARBA" id="ARBA00000900"/>
    </source>
</evidence>
<dbReference type="GO" id="GO:0005524">
    <property type="term" value="F:ATP binding"/>
    <property type="evidence" value="ECO:0007669"/>
    <property type="project" value="InterPro"/>
</dbReference>
<protein>
    <recommendedName>
        <fullName evidence="4">RING-type E3 ubiquitin transferase</fullName>
        <ecNumber evidence="4">2.3.2.27</ecNumber>
    </recommendedName>
</protein>
<evidence type="ECO:0000313" key="11">
    <source>
        <dbReference type="Proteomes" id="UP000436088"/>
    </source>
</evidence>
<comment type="function">
    <text evidence="2">Functions as an E3 ubiquitin ligase.</text>
</comment>
<dbReference type="Gene3D" id="3.30.200.20">
    <property type="entry name" value="Phosphorylase Kinase, domain 1"/>
    <property type="match status" value="1"/>
</dbReference>
<dbReference type="Proteomes" id="UP000436088">
    <property type="component" value="Unassembled WGS sequence"/>
</dbReference>
<dbReference type="AlphaFoldDB" id="A0A6A3BGC0"/>
<proteinExistence type="predicted"/>
<dbReference type="PROSITE" id="PS50011">
    <property type="entry name" value="PROTEIN_KINASE_DOM"/>
    <property type="match status" value="1"/>
</dbReference>
<feature type="coiled-coil region" evidence="7">
    <location>
        <begin position="352"/>
        <end position="393"/>
    </location>
</feature>
<dbReference type="InterPro" id="IPR051348">
    <property type="entry name" value="U-box_ubiquitin_ligases"/>
</dbReference>
<dbReference type="InterPro" id="IPR011009">
    <property type="entry name" value="Kinase-like_dom_sf"/>
</dbReference>
<evidence type="ECO:0000256" key="2">
    <source>
        <dbReference type="ARBA" id="ARBA00003861"/>
    </source>
</evidence>
<organism evidence="10 11">
    <name type="scientific">Hibiscus syriacus</name>
    <name type="common">Rose of Sharon</name>
    <dbReference type="NCBI Taxonomy" id="106335"/>
    <lineage>
        <taxon>Eukaryota</taxon>
        <taxon>Viridiplantae</taxon>
        <taxon>Streptophyta</taxon>
        <taxon>Embryophyta</taxon>
        <taxon>Tracheophyta</taxon>
        <taxon>Spermatophyta</taxon>
        <taxon>Magnoliopsida</taxon>
        <taxon>eudicotyledons</taxon>
        <taxon>Gunneridae</taxon>
        <taxon>Pentapetalae</taxon>
        <taxon>rosids</taxon>
        <taxon>malvids</taxon>
        <taxon>Malvales</taxon>
        <taxon>Malvaceae</taxon>
        <taxon>Malvoideae</taxon>
        <taxon>Hibiscus</taxon>
    </lineage>
</organism>
<dbReference type="SMART" id="SM00504">
    <property type="entry name" value="Ubox"/>
    <property type="match status" value="1"/>
</dbReference>
<dbReference type="SUPFAM" id="SSF57850">
    <property type="entry name" value="RING/U-box"/>
    <property type="match status" value="1"/>
</dbReference>
<evidence type="ECO:0000256" key="3">
    <source>
        <dbReference type="ARBA" id="ARBA00004906"/>
    </source>
</evidence>
<name>A0A6A3BGC0_HIBSY</name>
<evidence type="ECO:0000259" key="8">
    <source>
        <dbReference type="PROSITE" id="PS50011"/>
    </source>
</evidence>